<reference evidence="1 2" key="1">
    <citation type="submission" date="2021-06" db="EMBL/GenBank/DDBJ databases">
        <authorList>
            <person name="Palmer J.M."/>
        </authorList>
    </citation>
    <scope>NUCLEOTIDE SEQUENCE [LARGE SCALE GENOMIC DNA]</scope>
    <source>
        <strain evidence="1 2">GA_2019</strain>
        <tissue evidence="1">Muscle</tissue>
    </source>
</reference>
<sequence length="117" mass="12620">MSIKRTGSAEEGRSLLSQLTALFPACFQTSSMSLQGAVFIDSGADTEFMDEAFANKNDIKLIPSADTRNMLALDGHSMNNSHLRTEEITLTVGGNHQEKVTFMIINSPELPVALGTS</sequence>
<proteinExistence type="predicted"/>
<evidence type="ECO:0008006" key="3">
    <source>
        <dbReference type="Google" id="ProtNLM"/>
    </source>
</evidence>
<dbReference type="InterPro" id="IPR021109">
    <property type="entry name" value="Peptidase_aspartic_dom_sf"/>
</dbReference>
<dbReference type="Gene3D" id="2.40.70.10">
    <property type="entry name" value="Acid Proteases"/>
    <property type="match status" value="1"/>
</dbReference>
<organism evidence="1 2">
    <name type="scientific">Goodea atripinnis</name>
    <dbReference type="NCBI Taxonomy" id="208336"/>
    <lineage>
        <taxon>Eukaryota</taxon>
        <taxon>Metazoa</taxon>
        <taxon>Chordata</taxon>
        <taxon>Craniata</taxon>
        <taxon>Vertebrata</taxon>
        <taxon>Euteleostomi</taxon>
        <taxon>Actinopterygii</taxon>
        <taxon>Neopterygii</taxon>
        <taxon>Teleostei</taxon>
        <taxon>Neoteleostei</taxon>
        <taxon>Acanthomorphata</taxon>
        <taxon>Ovalentaria</taxon>
        <taxon>Atherinomorphae</taxon>
        <taxon>Cyprinodontiformes</taxon>
        <taxon>Goodeidae</taxon>
        <taxon>Goodea</taxon>
    </lineage>
</organism>
<evidence type="ECO:0000313" key="2">
    <source>
        <dbReference type="Proteomes" id="UP001476798"/>
    </source>
</evidence>
<dbReference type="Proteomes" id="UP001476798">
    <property type="component" value="Unassembled WGS sequence"/>
</dbReference>
<dbReference type="CDD" id="cd00303">
    <property type="entry name" value="retropepsin_like"/>
    <property type="match status" value="1"/>
</dbReference>
<name>A0ABV0P8Y0_9TELE</name>
<dbReference type="EMBL" id="JAHRIO010064544">
    <property type="protein sequence ID" value="MEQ2179892.1"/>
    <property type="molecule type" value="Genomic_DNA"/>
</dbReference>
<accession>A0ABV0P8Y0</accession>
<protein>
    <recommendedName>
        <fullName evidence="3">Peptidase A2 domain-containing protein</fullName>
    </recommendedName>
</protein>
<comment type="caution">
    <text evidence="1">The sequence shown here is derived from an EMBL/GenBank/DDBJ whole genome shotgun (WGS) entry which is preliminary data.</text>
</comment>
<gene>
    <name evidence="1" type="ORF">GOODEAATRI_029938</name>
</gene>
<keyword evidence="2" id="KW-1185">Reference proteome</keyword>
<evidence type="ECO:0000313" key="1">
    <source>
        <dbReference type="EMBL" id="MEQ2179892.1"/>
    </source>
</evidence>